<comment type="caution">
    <text evidence="1">The sequence shown here is derived from an EMBL/GenBank/DDBJ whole genome shotgun (WGS) entry which is preliminary data.</text>
</comment>
<evidence type="ECO:0000313" key="1">
    <source>
        <dbReference type="EMBL" id="KAJ7568309.1"/>
    </source>
</evidence>
<sequence length="657" mass="72175">MRKVDPFWVIWKGAIFLFTLSVVISATPVDANGSEDNRLSSSIPFHGKDVPKVHIQNLGRLEIKCAPETHGCEVNFTIVDPSNTNLNHEGVQGSDQVLQFKKDLGLDNRISEGSVQRRFWTRGKQADCEESYGFLPCSTNIGGNLFLLVVYGFMLLKAAQLLSNGSELLLTVLNPGLIGGLLLPVLGSLPDALLILVSGLAASQDQAQAQVLVGMGLLAGSTVMLLTLLWGSSLIVGRCDLYERNGQYVAKERTLTKPFSLSGTGATTDSQTKVAAWIMIMTVIPYLLAQLPRALNIPSLGPIFVIISCVLSFLALISYCIYQVISPWIQQRRTFLARHRFRRSHAVHRAAQFGGEGYGSLFLENGLPNEEFLVKLFGFFDLDNDNQLCEKELKGLIVGLGINYDGYLPEHDEVQNWMNEFDLSQDGQISQKEFVQGFIKWIKGFKLHARTFNGHYKHSKPEYWDAEAQNARTSLSALLEDQAEDNDDEEEANQPTKGQIITQAVFLILGGAVLAGIFADPLVEAISNFSQASGIPSFFISFVATPLATNSSEAISSLMFASRKRKRNISMTYSQIYGAVTLNNTLCLGIFLAIVAARGLVWDFSSEVTVISVVIIVMGLLAGARTTFRLWLAAVALALYPISIAIVAILDYGYGWH</sequence>
<dbReference type="EMBL" id="CM055092">
    <property type="protein sequence ID" value="KAJ7568309.1"/>
    <property type="molecule type" value="Genomic_DNA"/>
</dbReference>
<gene>
    <name evidence="1" type="ORF">O6H91_01G027500</name>
</gene>
<reference evidence="2" key="1">
    <citation type="journal article" date="2024" name="Proc. Natl. Acad. Sci. U.S.A.">
        <title>Extraordinary preservation of gene collinearity over three hundred million years revealed in homosporous lycophytes.</title>
        <authorList>
            <person name="Li C."/>
            <person name="Wickell D."/>
            <person name="Kuo L.Y."/>
            <person name="Chen X."/>
            <person name="Nie B."/>
            <person name="Liao X."/>
            <person name="Peng D."/>
            <person name="Ji J."/>
            <person name="Jenkins J."/>
            <person name="Williams M."/>
            <person name="Shu S."/>
            <person name="Plott C."/>
            <person name="Barry K."/>
            <person name="Rajasekar S."/>
            <person name="Grimwood J."/>
            <person name="Han X."/>
            <person name="Sun S."/>
            <person name="Hou Z."/>
            <person name="He W."/>
            <person name="Dai G."/>
            <person name="Sun C."/>
            <person name="Schmutz J."/>
            <person name="Leebens-Mack J.H."/>
            <person name="Li F.W."/>
            <person name="Wang L."/>
        </authorList>
    </citation>
    <scope>NUCLEOTIDE SEQUENCE [LARGE SCALE GENOMIC DNA]</scope>
    <source>
        <strain evidence="2">cv. PW_Plant_1</strain>
    </source>
</reference>
<protein>
    <submittedName>
        <fullName evidence="1">Uncharacterized protein</fullName>
    </submittedName>
</protein>
<accession>A0ACC2EP86</accession>
<keyword evidence="2" id="KW-1185">Reference proteome</keyword>
<organism evidence="1 2">
    <name type="scientific">Diphasiastrum complanatum</name>
    <name type="common">Issler's clubmoss</name>
    <name type="synonym">Lycopodium complanatum</name>
    <dbReference type="NCBI Taxonomy" id="34168"/>
    <lineage>
        <taxon>Eukaryota</taxon>
        <taxon>Viridiplantae</taxon>
        <taxon>Streptophyta</taxon>
        <taxon>Embryophyta</taxon>
        <taxon>Tracheophyta</taxon>
        <taxon>Lycopodiopsida</taxon>
        <taxon>Lycopodiales</taxon>
        <taxon>Lycopodiaceae</taxon>
        <taxon>Lycopodioideae</taxon>
        <taxon>Diphasiastrum</taxon>
    </lineage>
</organism>
<proteinExistence type="predicted"/>
<name>A0ACC2EP86_DIPCM</name>
<evidence type="ECO:0000313" key="2">
    <source>
        <dbReference type="Proteomes" id="UP001162992"/>
    </source>
</evidence>
<dbReference type="Proteomes" id="UP001162992">
    <property type="component" value="Chromosome 1"/>
</dbReference>